<comment type="subcellular location">
    <subcellularLocation>
        <location evidence="3">Cytoplasm</location>
    </subcellularLocation>
    <subcellularLocation>
        <location evidence="2">Endomembrane system</location>
    </subcellularLocation>
</comment>
<keyword evidence="9 12" id="KW-0833">Ubl conjugation pathway</keyword>
<evidence type="ECO:0000256" key="5">
    <source>
        <dbReference type="ARBA" id="ARBA00012485"/>
    </source>
</evidence>
<accession>A0A8T2NUC4</accession>
<proteinExistence type="predicted"/>
<dbReference type="Proteomes" id="UP000824540">
    <property type="component" value="Unassembled WGS sequence"/>
</dbReference>
<dbReference type="GO" id="GO:0061025">
    <property type="term" value="P:membrane fusion"/>
    <property type="evidence" value="ECO:0007669"/>
    <property type="project" value="TreeGrafter"/>
</dbReference>
<evidence type="ECO:0000256" key="10">
    <source>
        <dbReference type="ARBA" id="ARBA00023043"/>
    </source>
</evidence>
<dbReference type="GO" id="GO:0061630">
    <property type="term" value="F:ubiquitin protein ligase activity"/>
    <property type="evidence" value="ECO:0007669"/>
    <property type="project" value="UniProtKB-EC"/>
</dbReference>
<keyword evidence="10" id="KW-0040">ANK repeat</keyword>
<dbReference type="GO" id="GO:0007030">
    <property type="term" value="P:Golgi organization"/>
    <property type="evidence" value="ECO:0007669"/>
    <property type="project" value="TreeGrafter"/>
</dbReference>
<dbReference type="InterPro" id="IPR050409">
    <property type="entry name" value="E3_ubiq-protein_ligase"/>
</dbReference>
<dbReference type="EMBL" id="JAFBMS010000026">
    <property type="protein sequence ID" value="KAG9342711.1"/>
    <property type="molecule type" value="Genomic_DNA"/>
</dbReference>
<name>A0A8T2NUC4_9TELE</name>
<keyword evidence="7" id="KW-0808">Transferase</keyword>
<dbReference type="Pfam" id="PF00632">
    <property type="entry name" value="HECT"/>
    <property type="match status" value="1"/>
</dbReference>
<dbReference type="InterPro" id="IPR035983">
    <property type="entry name" value="Hect_E3_ubiquitin_ligase"/>
</dbReference>
<sequence length="95" mass="10772">MIESFLDCRRSTVARFLVKGAARDSPSLTGAPPASPCDPALQAEYVQLVTELRMTRAIQPQINAFLQGFHTFIPPSLIQLFDEYELIYLLHKHLR</sequence>
<dbReference type="PANTHER" id="PTHR11254">
    <property type="entry name" value="HECT DOMAIN UBIQUITIN-PROTEIN LIGASE"/>
    <property type="match status" value="1"/>
</dbReference>
<evidence type="ECO:0000256" key="1">
    <source>
        <dbReference type="ARBA" id="ARBA00000885"/>
    </source>
</evidence>
<protein>
    <recommendedName>
        <fullName evidence="5">HECT-type E3 ubiquitin transferase</fullName>
        <ecNumber evidence="5">2.3.2.26</ecNumber>
    </recommendedName>
</protein>
<comment type="caution">
    <text evidence="12">Lacks conserved residue(s) required for the propagation of feature annotation.</text>
</comment>
<dbReference type="GO" id="GO:0006511">
    <property type="term" value="P:ubiquitin-dependent protein catabolic process"/>
    <property type="evidence" value="ECO:0007669"/>
    <property type="project" value="TreeGrafter"/>
</dbReference>
<evidence type="ECO:0000256" key="6">
    <source>
        <dbReference type="ARBA" id="ARBA00022490"/>
    </source>
</evidence>
<evidence type="ECO:0000313" key="15">
    <source>
        <dbReference type="Proteomes" id="UP000824540"/>
    </source>
</evidence>
<keyword evidence="11" id="KW-0472">Membrane</keyword>
<dbReference type="GO" id="GO:0000139">
    <property type="term" value="C:Golgi membrane"/>
    <property type="evidence" value="ECO:0007669"/>
    <property type="project" value="TreeGrafter"/>
</dbReference>
<evidence type="ECO:0000259" key="13">
    <source>
        <dbReference type="PROSITE" id="PS50237"/>
    </source>
</evidence>
<dbReference type="PROSITE" id="PS50237">
    <property type="entry name" value="HECT"/>
    <property type="match status" value="1"/>
</dbReference>
<evidence type="ECO:0000256" key="9">
    <source>
        <dbReference type="ARBA" id="ARBA00022786"/>
    </source>
</evidence>
<dbReference type="AlphaFoldDB" id="A0A8T2NUC4"/>
<evidence type="ECO:0000256" key="11">
    <source>
        <dbReference type="ARBA" id="ARBA00023136"/>
    </source>
</evidence>
<reference evidence="14" key="1">
    <citation type="thesis" date="2021" institute="BYU ScholarsArchive" country="Provo, UT, USA">
        <title>Applications of and Algorithms for Genome Assembly and Genomic Analyses with an Emphasis on Marine Teleosts.</title>
        <authorList>
            <person name="Pickett B.D."/>
        </authorList>
    </citation>
    <scope>NUCLEOTIDE SEQUENCE</scope>
    <source>
        <strain evidence="14">HI-2016</strain>
    </source>
</reference>
<evidence type="ECO:0000256" key="3">
    <source>
        <dbReference type="ARBA" id="ARBA00004496"/>
    </source>
</evidence>
<dbReference type="OrthoDB" id="8801281at2759"/>
<evidence type="ECO:0000256" key="8">
    <source>
        <dbReference type="ARBA" id="ARBA00022737"/>
    </source>
</evidence>
<organism evidence="14 15">
    <name type="scientific">Albula glossodonta</name>
    <name type="common">roundjaw bonefish</name>
    <dbReference type="NCBI Taxonomy" id="121402"/>
    <lineage>
        <taxon>Eukaryota</taxon>
        <taxon>Metazoa</taxon>
        <taxon>Chordata</taxon>
        <taxon>Craniata</taxon>
        <taxon>Vertebrata</taxon>
        <taxon>Euteleostomi</taxon>
        <taxon>Actinopterygii</taxon>
        <taxon>Neopterygii</taxon>
        <taxon>Teleostei</taxon>
        <taxon>Albuliformes</taxon>
        <taxon>Albulidae</taxon>
        <taxon>Albula</taxon>
    </lineage>
</organism>
<dbReference type="InterPro" id="IPR000569">
    <property type="entry name" value="HECT_dom"/>
</dbReference>
<comment type="caution">
    <text evidence="14">The sequence shown here is derived from an EMBL/GenBank/DDBJ whole genome shotgun (WGS) entry which is preliminary data.</text>
</comment>
<keyword evidence="6" id="KW-0963">Cytoplasm</keyword>
<comment type="pathway">
    <text evidence="4">Protein modification; protein ubiquitination.</text>
</comment>
<gene>
    <name evidence="14" type="ORF">JZ751_015573</name>
</gene>
<dbReference type="GO" id="GO:0000209">
    <property type="term" value="P:protein polyubiquitination"/>
    <property type="evidence" value="ECO:0007669"/>
    <property type="project" value="TreeGrafter"/>
</dbReference>
<keyword evidence="8" id="KW-0677">Repeat</keyword>
<dbReference type="SUPFAM" id="SSF56204">
    <property type="entry name" value="Hect, E3 ligase catalytic domain"/>
    <property type="match status" value="1"/>
</dbReference>
<evidence type="ECO:0000313" key="14">
    <source>
        <dbReference type="EMBL" id="KAG9342711.1"/>
    </source>
</evidence>
<evidence type="ECO:0000256" key="4">
    <source>
        <dbReference type="ARBA" id="ARBA00004906"/>
    </source>
</evidence>
<dbReference type="PANTHER" id="PTHR11254:SF363">
    <property type="entry name" value="E3 UBIQUITIN-PROTEIN LIGASE HACE1"/>
    <property type="match status" value="1"/>
</dbReference>
<evidence type="ECO:0000256" key="12">
    <source>
        <dbReference type="PROSITE-ProRule" id="PRU00104"/>
    </source>
</evidence>
<evidence type="ECO:0000256" key="2">
    <source>
        <dbReference type="ARBA" id="ARBA00004308"/>
    </source>
</evidence>
<dbReference type="EC" id="2.3.2.26" evidence="5"/>
<keyword evidence="15" id="KW-1185">Reference proteome</keyword>
<dbReference type="GO" id="GO:0005634">
    <property type="term" value="C:nucleus"/>
    <property type="evidence" value="ECO:0007669"/>
    <property type="project" value="TreeGrafter"/>
</dbReference>
<comment type="catalytic activity">
    <reaction evidence="1">
        <text>S-ubiquitinyl-[E2 ubiquitin-conjugating enzyme]-L-cysteine + [acceptor protein]-L-lysine = [E2 ubiquitin-conjugating enzyme]-L-cysteine + N(6)-ubiquitinyl-[acceptor protein]-L-lysine.</text>
        <dbReference type="EC" id="2.3.2.26"/>
    </reaction>
</comment>
<feature type="domain" description="HECT" evidence="13">
    <location>
        <begin position="44"/>
        <end position="90"/>
    </location>
</feature>
<evidence type="ECO:0000256" key="7">
    <source>
        <dbReference type="ARBA" id="ARBA00022679"/>
    </source>
</evidence>